<dbReference type="InterPro" id="IPR002513">
    <property type="entry name" value="Tn3_Tnp_DDE_dom"/>
</dbReference>
<comment type="caution">
    <text evidence="2">The sequence shown here is derived from an EMBL/GenBank/DDBJ whole genome shotgun (WGS) entry which is preliminary data.</text>
</comment>
<evidence type="ECO:0000313" key="2">
    <source>
        <dbReference type="EMBL" id="MDP9611271.1"/>
    </source>
</evidence>
<evidence type="ECO:0000259" key="1">
    <source>
        <dbReference type="Pfam" id="PF01526"/>
    </source>
</evidence>
<evidence type="ECO:0000313" key="3">
    <source>
        <dbReference type="Proteomes" id="UP001234880"/>
    </source>
</evidence>
<proteinExistence type="predicted"/>
<dbReference type="RefSeq" id="WP_066027810.1">
    <property type="nucleotide sequence ID" value="NZ_JAURUE010000001.1"/>
</dbReference>
<name>A0ABT9KV47_9ACTN</name>
<accession>A0ABT9KV47</accession>
<dbReference type="Pfam" id="PF01526">
    <property type="entry name" value="DDE_Tnp_Tn3"/>
    <property type="match status" value="1"/>
</dbReference>
<gene>
    <name evidence="2" type="ORF">JOF35_003548</name>
</gene>
<dbReference type="Proteomes" id="UP001234880">
    <property type="component" value="Unassembled WGS sequence"/>
</dbReference>
<organism evidence="2 3">
    <name type="scientific">Streptomyces demainii</name>
    <dbReference type="NCBI Taxonomy" id="588122"/>
    <lineage>
        <taxon>Bacteria</taxon>
        <taxon>Bacillati</taxon>
        <taxon>Actinomycetota</taxon>
        <taxon>Actinomycetes</taxon>
        <taxon>Kitasatosporales</taxon>
        <taxon>Streptomycetaceae</taxon>
        <taxon>Streptomyces</taxon>
    </lineage>
</organism>
<protein>
    <submittedName>
        <fullName evidence="2">TnpA family transposase</fullName>
    </submittedName>
</protein>
<sequence length="126" mass="13984">MGGVLREGSPFLVSAVKPGGIAYHHIFDTYIALFTHFIPCGVWEAVYIIEGLLKDTSEVKPTTVHADTQGQSQPVFALAYLLGFDLMPRIRKWKGLTFYRPSKRTEYVCISTRCSGNRARTSSAGI</sequence>
<feature type="domain" description="Tn3 transposase DDE" evidence="1">
    <location>
        <begin position="17"/>
        <end position="111"/>
    </location>
</feature>
<dbReference type="EMBL" id="JAURUE010000001">
    <property type="protein sequence ID" value="MDP9611271.1"/>
    <property type="molecule type" value="Genomic_DNA"/>
</dbReference>
<reference evidence="2 3" key="1">
    <citation type="submission" date="2023-07" db="EMBL/GenBank/DDBJ databases">
        <title>Sequencing the genomes of 1000 actinobacteria strains.</title>
        <authorList>
            <person name="Klenk H.-P."/>
        </authorList>
    </citation>
    <scope>NUCLEOTIDE SEQUENCE [LARGE SCALE GENOMIC DNA]</scope>
    <source>
        <strain evidence="2 3">DSM 41600</strain>
    </source>
</reference>
<keyword evidence="3" id="KW-1185">Reference proteome</keyword>